<evidence type="ECO:0000256" key="4">
    <source>
        <dbReference type="HAMAP-Rule" id="MF_01241"/>
    </source>
</evidence>
<comment type="pathway">
    <text evidence="4">Amino-sugar metabolism; N-acetylneuraminate degradation; D-fructose 6-phosphate from N-acetylneuraminate: step 5/5.</text>
</comment>
<sequence length="272" mass="29624">MQVVILKDAAEVAAYGADIFTTQLKRKANSVLGLATGSTPVALYQELIKRNQANDISFAEVISFNLDEYLGLDGSHPQSYRYFMQQQLFDHINIDKSNTHVPPGDAKNPITACGEYEARIKSAGGIDVQLLGIGRNGHIGFNEPSSGLTSRTRVKTLTKATIDDNARFFKADEYQPHLSITMGIGTILDAKKVVLLATGENKADAVVAMVEGPLTAACPASALQMHRDAVIVIDEAAASKLKDIEFYKHIENENQKLLDYLASLSGRDRTLN</sequence>
<accession>A0AAD0W3F7</accession>
<dbReference type="AlphaFoldDB" id="A0AAD0W3F7"/>
<dbReference type="InterPro" id="IPR004547">
    <property type="entry name" value="Glucosamine6P_isomerase"/>
</dbReference>
<feature type="site" description="Part of the allosteric site" evidence="4">
    <location>
        <position position="155"/>
    </location>
</feature>
<proteinExistence type="inferred from homology"/>
<dbReference type="GO" id="GO:0004342">
    <property type="term" value="F:glucosamine-6-phosphate deaminase activity"/>
    <property type="evidence" value="ECO:0007669"/>
    <property type="project" value="UniProtKB-UniRule"/>
</dbReference>
<dbReference type="InterPro" id="IPR018321">
    <property type="entry name" value="Glucosamine6P_isomerase_CS"/>
</dbReference>
<dbReference type="GO" id="GO:0042802">
    <property type="term" value="F:identical protein binding"/>
    <property type="evidence" value="ECO:0007669"/>
    <property type="project" value="TreeGrafter"/>
</dbReference>
<dbReference type="CDD" id="cd01399">
    <property type="entry name" value="GlcN6P_deaminase"/>
    <property type="match status" value="1"/>
</dbReference>
<dbReference type="PROSITE" id="PS01161">
    <property type="entry name" value="GLC_GALNAC_ISOMERASE"/>
    <property type="match status" value="1"/>
</dbReference>
<comment type="similarity">
    <text evidence="4">Belongs to the glucosamine/galactosamine-6-phosphate isomerase family. NagB subfamily.</text>
</comment>
<gene>
    <name evidence="4 6" type="primary">nagB</name>
    <name evidence="6" type="ORF">D0511_08180</name>
</gene>
<name>A0AAD0W3F7_PSEO7</name>
<reference evidence="6 7" key="1">
    <citation type="submission" date="2018-08" db="EMBL/GenBank/DDBJ databases">
        <title>Whole Genome Sequences of Two Pseudoalteromonas piscicida Strains, DE1-A and DE2-A, which Exhibit Strong Antibacterial Activity against Vibrio vulnificus.</title>
        <authorList>
            <person name="Richards G.P."/>
            <person name="Needleman D.S."/>
            <person name="Watson M.A."/>
            <person name="Polson S.W."/>
        </authorList>
    </citation>
    <scope>NUCLEOTIDE SEQUENCE [LARGE SCALE GENOMIC DNA]</scope>
    <source>
        <strain evidence="6 7">DE2-A</strain>
    </source>
</reference>
<feature type="site" description="Part of the allosteric site" evidence="4">
    <location>
        <position position="156"/>
    </location>
</feature>
<dbReference type="Pfam" id="PF01182">
    <property type="entry name" value="Glucosamine_iso"/>
    <property type="match status" value="1"/>
</dbReference>
<dbReference type="GO" id="GO:0006043">
    <property type="term" value="P:glucosamine catabolic process"/>
    <property type="evidence" value="ECO:0007669"/>
    <property type="project" value="TreeGrafter"/>
</dbReference>
<dbReference type="GO" id="GO:0005737">
    <property type="term" value="C:cytoplasm"/>
    <property type="evidence" value="ECO:0007669"/>
    <property type="project" value="TreeGrafter"/>
</dbReference>
<comment type="function">
    <text evidence="4">Catalyzes the reversible isomerization-deamination of glucosamine 6-phosphate (GlcN6P) to form fructose 6-phosphate (Fru6P) and ammonium ion.</text>
</comment>
<organism evidence="6 7">
    <name type="scientific">Pseudoalteromonas piscicida</name>
    <dbReference type="NCBI Taxonomy" id="43662"/>
    <lineage>
        <taxon>Bacteria</taxon>
        <taxon>Pseudomonadati</taxon>
        <taxon>Pseudomonadota</taxon>
        <taxon>Gammaproteobacteria</taxon>
        <taxon>Alteromonadales</taxon>
        <taxon>Pseudoalteromonadaceae</taxon>
        <taxon>Pseudoalteromonas</taxon>
    </lineage>
</organism>
<protein>
    <recommendedName>
        <fullName evidence="4">Glucosamine-6-phosphate deaminase</fullName>
        <ecNumber evidence="4">3.5.99.6</ecNumber>
    </recommendedName>
    <alternativeName>
        <fullName evidence="4">GlcN6P deaminase</fullName>
        <shortName evidence="4">GNPDA</shortName>
    </alternativeName>
    <alternativeName>
        <fullName evidence="4">Glucosamine-6-phosphate isomerase</fullName>
    </alternativeName>
</protein>
<dbReference type="PANTHER" id="PTHR11280:SF5">
    <property type="entry name" value="GLUCOSAMINE-6-PHOSPHATE ISOMERASE"/>
    <property type="match status" value="1"/>
</dbReference>
<feature type="active site" description="For ring-opening step" evidence="4">
    <location>
        <position position="136"/>
    </location>
</feature>
<feature type="domain" description="Glucosamine/galactosamine-6-phosphate isomerase" evidence="5">
    <location>
        <begin position="9"/>
        <end position="229"/>
    </location>
</feature>
<evidence type="ECO:0000256" key="2">
    <source>
        <dbReference type="ARBA" id="ARBA00022801"/>
    </source>
</evidence>
<dbReference type="Proteomes" id="UP000258102">
    <property type="component" value="Chromosome 1"/>
</dbReference>
<dbReference type="HAMAP" id="MF_01241">
    <property type="entry name" value="GlcN6P_deamin"/>
    <property type="match status" value="1"/>
</dbReference>
<dbReference type="GO" id="GO:0005975">
    <property type="term" value="P:carbohydrate metabolic process"/>
    <property type="evidence" value="ECO:0007669"/>
    <property type="project" value="InterPro"/>
</dbReference>
<comment type="activity regulation">
    <text evidence="4">Allosterically activated by N-acetylglucosamine 6-phosphate (GlcNAc6P).</text>
</comment>
<dbReference type="InterPro" id="IPR037171">
    <property type="entry name" value="NagB/RpiA_transferase-like"/>
</dbReference>
<dbReference type="RefSeq" id="WP_088530855.1">
    <property type="nucleotide sequence ID" value="NZ_CP021646.1"/>
</dbReference>
<comment type="catalytic activity">
    <reaction evidence="1 4">
        <text>alpha-D-glucosamine 6-phosphate + H2O = beta-D-fructose 6-phosphate + NH4(+)</text>
        <dbReference type="Rhea" id="RHEA:12172"/>
        <dbReference type="ChEBI" id="CHEBI:15377"/>
        <dbReference type="ChEBI" id="CHEBI:28938"/>
        <dbReference type="ChEBI" id="CHEBI:57634"/>
        <dbReference type="ChEBI" id="CHEBI:75989"/>
        <dbReference type="EC" id="3.5.99.6"/>
    </reaction>
</comment>
<dbReference type="FunFam" id="3.40.50.1360:FF:000003">
    <property type="entry name" value="Glucosamine-6-phosphate deaminase"/>
    <property type="match status" value="1"/>
</dbReference>
<dbReference type="InterPro" id="IPR006148">
    <property type="entry name" value="Glc/Gal-6P_isomerase"/>
</dbReference>
<comment type="caution">
    <text evidence="4">Lacks conserved residue(s) required for the propagation of feature annotation.</text>
</comment>
<feature type="active site" description="Proton acceptor; for enolization step" evidence="4">
    <location>
        <position position="67"/>
    </location>
</feature>
<feature type="active site" description="Proton acceptor; for ring-opening step" evidence="4">
    <location>
        <position position="138"/>
    </location>
</feature>
<dbReference type="Gene3D" id="3.40.50.1360">
    <property type="match status" value="1"/>
</dbReference>
<evidence type="ECO:0000313" key="7">
    <source>
        <dbReference type="Proteomes" id="UP000258102"/>
    </source>
</evidence>
<keyword evidence="4" id="KW-0021">Allosteric enzyme</keyword>
<dbReference type="EMBL" id="CP031761">
    <property type="protein sequence ID" value="AXR02044.1"/>
    <property type="molecule type" value="Genomic_DNA"/>
</dbReference>
<keyword evidence="2 4" id="KW-0378">Hydrolase</keyword>
<feature type="site" description="Part of the allosteric site" evidence="4">
    <location>
        <position position="153"/>
    </location>
</feature>
<evidence type="ECO:0000256" key="1">
    <source>
        <dbReference type="ARBA" id="ARBA00000644"/>
    </source>
</evidence>
<evidence type="ECO:0000313" key="6">
    <source>
        <dbReference type="EMBL" id="AXR02044.1"/>
    </source>
</evidence>
<dbReference type="EC" id="3.5.99.6" evidence="4"/>
<keyword evidence="3 4" id="KW-0119">Carbohydrate metabolism</keyword>
<evidence type="ECO:0000259" key="5">
    <source>
        <dbReference type="Pfam" id="PF01182"/>
    </source>
</evidence>
<dbReference type="SUPFAM" id="SSF100950">
    <property type="entry name" value="NagB/RpiA/CoA transferase-like"/>
    <property type="match status" value="1"/>
</dbReference>
<feature type="active site" description="For ring-opening step" evidence="4">
    <location>
        <position position="143"/>
    </location>
</feature>
<dbReference type="NCBIfam" id="TIGR00502">
    <property type="entry name" value="nagB"/>
    <property type="match status" value="1"/>
</dbReference>
<dbReference type="NCBIfam" id="NF001684">
    <property type="entry name" value="PRK00443.1-4"/>
    <property type="match status" value="1"/>
</dbReference>
<dbReference type="PANTHER" id="PTHR11280">
    <property type="entry name" value="GLUCOSAMINE-6-PHOSPHATE ISOMERASE"/>
    <property type="match status" value="1"/>
</dbReference>
<dbReference type="GO" id="GO:0006046">
    <property type="term" value="P:N-acetylglucosamine catabolic process"/>
    <property type="evidence" value="ECO:0007669"/>
    <property type="project" value="UniProtKB-UniRule"/>
</dbReference>
<feature type="site" description="Part of the allosteric site" evidence="4">
    <location>
        <position position="146"/>
    </location>
</feature>
<dbReference type="GO" id="GO:0019262">
    <property type="term" value="P:N-acetylneuraminate catabolic process"/>
    <property type="evidence" value="ECO:0007669"/>
    <property type="project" value="UniProtKB-UniRule"/>
</dbReference>
<comment type="subunit">
    <text evidence="4">Homohexamer.</text>
</comment>
<evidence type="ECO:0000256" key="3">
    <source>
        <dbReference type="ARBA" id="ARBA00023277"/>
    </source>
</evidence>
<dbReference type="KEGG" id="ppis:B1L02_09585"/>